<accession>A0A174Z3B2</accession>
<organism evidence="1 2">
    <name type="scientific">Lachnospira eligens</name>
    <dbReference type="NCBI Taxonomy" id="39485"/>
    <lineage>
        <taxon>Bacteria</taxon>
        <taxon>Bacillati</taxon>
        <taxon>Bacillota</taxon>
        <taxon>Clostridia</taxon>
        <taxon>Lachnospirales</taxon>
        <taxon>Lachnospiraceae</taxon>
        <taxon>Lachnospira</taxon>
    </lineage>
</organism>
<dbReference type="AlphaFoldDB" id="A0A174Z3B2"/>
<dbReference type="Proteomes" id="UP000095780">
    <property type="component" value="Unassembled WGS sequence"/>
</dbReference>
<name>A0A174Z3B2_9FIRM</name>
<gene>
    <name evidence="1" type="ORF">ERS852492_00485</name>
</gene>
<reference evidence="1 2" key="1">
    <citation type="submission" date="2015-09" db="EMBL/GenBank/DDBJ databases">
        <authorList>
            <consortium name="Pathogen Informatics"/>
        </authorList>
    </citation>
    <scope>NUCLEOTIDE SEQUENCE [LARGE SCALE GENOMIC DNA]</scope>
    <source>
        <strain evidence="1 2">2789STDY5834878</strain>
    </source>
</reference>
<protein>
    <submittedName>
        <fullName evidence="1">Uncharacterized protein</fullName>
    </submittedName>
</protein>
<dbReference type="EMBL" id="CZBV01000001">
    <property type="protein sequence ID" value="CUQ80387.1"/>
    <property type="molecule type" value="Genomic_DNA"/>
</dbReference>
<evidence type="ECO:0000313" key="2">
    <source>
        <dbReference type="Proteomes" id="UP000095780"/>
    </source>
</evidence>
<proteinExistence type="predicted"/>
<dbReference type="RefSeq" id="WP_055285923.1">
    <property type="nucleotide sequence ID" value="NZ_CABIXW010000001.1"/>
</dbReference>
<sequence length="99" mass="11133">MKAEFFKAVCPLEIGDTVAIRLAEKGGETREAYYLPQGCVVITPGAVALRKVTDIATLHYLKKGETQFLYELDNCGKYIPLTVKVPVREFAEELKRRGR</sequence>
<evidence type="ECO:0000313" key="1">
    <source>
        <dbReference type="EMBL" id="CUQ80387.1"/>
    </source>
</evidence>